<dbReference type="GO" id="GO:0006508">
    <property type="term" value="P:proteolysis"/>
    <property type="evidence" value="ECO:0007669"/>
    <property type="project" value="UniProtKB-KW"/>
</dbReference>
<comment type="catalytic activity">
    <reaction evidence="1">
        <text>an L-aminoacyl-L-amino acid + H2O = 2 an L-alpha-amino acid</text>
        <dbReference type="Rhea" id="RHEA:48940"/>
        <dbReference type="ChEBI" id="CHEBI:15377"/>
        <dbReference type="ChEBI" id="CHEBI:59869"/>
        <dbReference type="ChEBI" id="CHEBI:77460"/>
    </reaction>
</comment>
<organism evidence="3">
    <name type="scientific">uncultured bacterium 34R1</name>
    <dbReference type="NCBI Taxonomy" id="581113"/>
    <lineage>
        <taxon>Bacteria</taxon>
        <taxon>environmental samples</taxon>
    </lineage>
</organism>
<dbReference type="GO" id="GO:0070004">
    <property type="term" value="F:cysteine-type exopeptidase activity"/>
    <property type="evidence" value="ECO:0007669"/>
    <property type="project" value="InterPro"/>
</dbReference>
<feature type="signal peptide" evidence="2">
    <location>
        <begin position="1"/>
        <end position="24"/>
    </location>
</feature>
<evidence type="ECO:0000256" key="2">
    <source>
        <dbReference type="SAM" id="SignalP"/>
    </source>
</evidence>
<evidence type="ECO:0000256" key="1">
    <source>
        <dbReference type="RuleBase" id="RU364089"/>
    </source>
</evidence>
<dbReference type="PANTHER" id="PTHR12994:SF17">
    <property type="entry name" value="LD30995P"/>
    <property type="match status" value="1"/>
</dbReference>
<keyword evidence="1" id="KW-0224">Dipeptidase</keyword>
<dbReference type="Pfam" id="PF03577">
    <property type="entry name" value="Peptidase_C69"/>
    <property type="match status" value="2"/>
</dbReference>
<protein>
    <recommendedName>
        <fullName evidence="1">Dipeptidase</fullName>
        <ecNumber evidence="1">3.4.-.-</ecNumber>
    </recommendedName>
</protein>
<keyword evidence="2" id="KW-0732">Signal</keyword>
<accession>C0K041</accession>
<dbReference type="InterPro" id="IPR005322">
    <property type="entry name" value="Peptidase_C69"/>
</dbReference>
<sequence length="555" mass="62693">MNTKRLFSLVLALAATIGASYTWACTNLLVGKNASTDGSTIITYAADSHTLYGDLQYLPAADHKPGEMREIRDWDTGKFHGYIPEVPHTYAVVGNINEHQVTIAETTFGGREELADTTADAIMDYGSLIYVALQRSKTAREAVEVMTSLVEKYGYNSEGESFSIGDPNEIWVLEMMGKGGKEKGAVWVAVRIPDDCIAAHANQSRIYQFPLNDKKNCLYSKDVISFARKMGLFNGKDADFAFSAVYAPSSFDTLRGCDARVWSYFNRFKAGMDAYLPFINGKKGAAVMPLYVKPDRKLSVRDLQNMMRDHFEGTPFDMTKDPGATNWWGVPYRYRPMDFKVDGEAYCQERAIATQQTGFVFVSQMRSWLPRQVGGVIWFGVDDANTAVFVPIYCCITEVPESYRVGKADLYNFDFDAAFWVNNLIANQAYNRYSLMIDDIRKVQKGLEDEFEQNQPVVDARAVQLCAINEAEAVEYLTNYSVNTAQDATHRYQKLATYLFVKYLDGNVKKEKDGEFERNADGMPVQPNWPGYTQEYYNTIVKESGDRLKVHEVEK</sequence>
<evidence type="ECO:0000313" key="3">
    <source>
        <dbReference type="EMBL" id="ACM91071.1"/>
    </source>
</evidence>
<reference evidence="3" key="1">
    <citation type="submission" date="2008-11" db="EMBL/GenBank/DDBJ databases">
        <title>Isolation and characterization of a fructose-1,6-bisphosphatase in Bacteroides sp. from a rumen metagenomic library.</title>
        <authorList>
            <person name="Wang J."/>
            <person name="Liu K."/>
            <person name="Zhao S."/>
            <person name="Bu D."/>
            <person name="Li D."/>
            <person name="Yu P."/>
            <person name="Wei H."/>
            <person name="Zhou L."/>
        </authorList>
    </citation>
    <scope>NUCLEOTIDE SEQUENCE</scope>
</reference>
<dbReference type="Gene3D" id="3.60.60.10">
    <property type="entry name" value="Penicillin V Acylase, Chain A"/>
    <property type="match status" value="1"/>
</dbReference>
<proteinExistence type="inferred from homology"/>
<keyword evidence="1" id="KW-0378">Hydrolase</keyword>
<dbReference type="PANTHER" id="PTHR12994">
    <property type="entry name" value="SECERNIN"/>
    <property type="match status" value="1"/>
</dbReference>
<dbReference type="EMBL" id="FJ529692">
    <property type="protein sequence ID" value="ACM91071.1"/>
    <property type="molecule type" value="Genomic_DNA"/>
</dbReference>
<dbReference type="EC" id="3.4.-.-" evidence="1"/>
<feature type="chain" id="PRO_5002898052" description="Dipeptidase" evidence="2">
    <location>
        <begin position="25"/>
        <end position="555"/>
    </location>
</feature>
<keyword evidence="1" id="KW-0645">Protease</keyword>
<comment type="similarity">
    <text evidence="1">Belongs to the peptidase C69 family.</text>
</comment>
<name>C0K041_9BACT</name>
<dbReference type="GO" id="GO:0016805">
    <property type="term" value="F:dipeptidase activity"/>
    <property type="evidence" value="ECO:0007669"/>
    <property type="project" value="UniProtKB-KW"/>
</dbReference>
<dbReference type="AlphaFoldDB" id="C0K041"/>